<dbReference type="Gene3D" id="1.20.1260.10">
    <property type="match status" value="1"/>
</dbReference>
<feature type="domain" description="DUF305" evidence="1">
    <location>
        <begin position="47"/>
        <end position="120"/>
    </location>
</feature>
<dbReference type="InterPro" id="IPR012347">
    <property type="entry name" value="Ferritin-like"/>
</dbReference>
<reference evidence="2 3" key="1">
    <citation type="submission" date="2018-05" db="EMBL/GenBank/DDBJ databases">
        <title>Complete genome sequence of Massilia oculi sp. nov. CCUG 43427T (=DSM 26321T), the type strain of M. oculi, and comparison with genome sequences of other Massilia strains.</title>
        <authorList>
            <person name="Zhu B."/>
        </authorList>
    </citation>
    <scope>NUCLEOTIDE SEQUENCE [LARGE SCALE GENOMIC DNA]</scope>
    <source>
        <strain evidence="2 3">CCUG 43427</strain>
    </source>
</reference>
<evidence type="ECO:0000259" key="1">
    <source>
        <dbReference type="Pfam" id="PF03713"/>
    </source>
</evidence>
<dbReference type="Proteomes" id="UP000245820">
    <property type="component" value="Chromosome"/>
</dbReference>
<dbReference type="PANTHER" id="PTHR36933:SF1">
    <property type="entry name" value="SLL0788 PROTEIN"/>
    <property type="match status" value="1"/>
</dbReference>
<keyword evidence="3" id="KW-1185">Reference proteome</keyword>
<dbReference type="EMBL" id="CP029343">
    <property type="protein sequence ID" value="AWL04771.1"/>
    <property type="molecule type" value="Genomic_DNA"/>
</dbReference>
<evidence type="ECO:0000313" key="2">
    <source>
        <dbReference type="EMBL" id="AWL04771.1"/>
    </source>
</evidence>
<organism evidence="2 3">
    <name type="scientific">Massilia oculi</name>
    <dbReference type="NCBI Taxonomy" id="945844"/>
    <lineage>
        <taxon>Bacteria</taxon>
        <taxon>Pseudomonadati</taxon>
        <taxon>Pseudomonadota</taxon>
        <taxon>Betaproteobacteria</taxon>
        <taxon>Burkholderiales</taxon>
        <taxon>Oxalobacteraceae</taxon>
        <taxon>Telluria group</taxon>
        <taxon>Massilia</taxon>
    </lineage>
</organism>
<dbReference type="KEGG" id="mtim:DIR46_10175"/>
<dbReference type="RefSeq" id="WP_109345140.1">
    <property type="nucleotide sequence ID" value="NZ_CP029343.1"/>
</dbReference>
<dbReference type="Pfam" id="PF03713">
    <property type="entry name" value="DUF305"/>
    <property type="match status" value="1"/>
</dbReference>
<evidence type="ECO:0000313" key="3">
    <source>
        <dbReference type="Proteomes" id="UP000245820"/>
    </source>
</evidence>
<name>A0A2S2DHF3_9BURK</name>
<dbReference type="OrthoDB" id="8603558at2"/>
<accession>A0A2S2DHF3</accession>
<gene>
    <name evidence="2" type="ORF">DIR46_10175</name>
</gene>
<protein>
    <submittedName>
        <fullName evidence="2">DUF305 domain-containing protein</fullName>
    </submittedName>
</protein>
<dbReference type="AlphaFoldDB" id="A0A2S2DHF3"/>
<sequence>MRTLAILLAASCTNVAAQDAHHGHGVPATAGAPAFQAAGTRSFDQLMADAMAVMDDGMRRAPMNGRAEHDFITMMIPHHQGAVDMAKAVLLHTHDPALRNLALGIIAEQQNEINLMRAWLLHNQNKEGQP</sequence>
<dbReference type="InterPro" id="IPR005183">
    <property type="entry name" value="DUF305_CopM-like"/>
</dbReference>
<proteinExistence type="predicted"/>
<dbReference type="PANTHER" id="PTHR36933">
    <property type="entry name" value="SLL0788 PROTEIN"/>
    <property type="match status" value="1"/>
</dbReference>